<protein>
    <submittedName>
        <fullName evidence="3">Uncharacterized protein</fullName>
    </submittedName>
</protein>
<organism evidence="3 4">
    <name type="scientific">Cryptococcus floricola</name>
    <dbReference type="NCBI Taxonomy" id="2591691"/>
    <lineage>
        <taxon>Eukaryota</taxon>
        <taxon>Fungi</taxon>
        <taxon>Dikarya</taxon>
        <taxon>Basidiomycota</taxon>
        <taxon>Agaricomycotina</taxon>
        <taxon>Tremellomycetes</taxon>
        <taxon>Tremellales</taxon>
        <taxon>Cryptococcaceae</taxon>
        <taxon>Cryptococcus</taxon>
    </lineage>
</organism>
<keyword evidence="4" id="KW-1185">Reference proteome</keyword>
<feature type="compositionally biased region" description="Acidic residues" evidence="2">
    <location>
        <begin position="240"/>
        <end position="292"/>
    </location>
</feature>
<feature type="compositionally biased region" description="Polar residues" evidence="2">
    <location>
        <begin position="12"/>
        <end position="30"/>
    </location>
</feature>
<dbReference type="Proteomes" id="UP000322245">
    <property type="component" value="Unassembled WGS sequence"/>
</dbReference>
<evidence type="ECO:0000256" key="2">
    <source>
        <dbReference type="SAM" id="MobiDB-lite"/>
    </source>
</evidence>
<feature type="compositionally biased region" description="Basic residues" evidence="2">
    <location>
        <begin position="334"/>
        <end position="346"/>
    </location>
</feature>
<feature type="coiled-coil region" evidence="1">
    <location>
        <begin position="482"/>
        <end position="632"/>
    </location>
</feature>
<evidence type="ECO:0000313" key="3">
    <source>
        <dbReference type="EMBL" id="TYJ51530.1"/>
    </source>
</evidence>
<feature type="compositionally biased region" description="Basic and acidic residues" evidence="2">
    <location>
        <begin position="360"/>
        <end position="423"/>
    </location>
</feature>
<comment type="caution">
    <text evidence="3">The sequence shown here is derived from an EMBL/GenBank/DDBJ whole genome shotgun (WGS) entry which is preliminary data.</text>
</comment>
<feature type="compositionally biased region" description="Basic and acidic residues" evidence="2">
    <location>
        <begin position="312"/>
        <end position="333"/>
    </location>
</feature>
<gene>
    <name evidence="3" type="ORF">B9479_007896</name>
</gene>
<evidence type="ECO:0000256" key="1">
    <source>
        <dbReference type="SAM" id="Coils"/>
    </source>
</evidence>
<sequence length="643" mass="72097">MNASPSAVARLASTTPQPTTAPRSRAQKTPTGKVASLNLPPAMCDPSYRLNKTAKRDGIPDYDDIDLIRSLAVLVVGYGLQPVDITNEQLELVSEGKRETSSPYYFHPPPGHPRCQKDSLLYKVFESEISNPKVSSDENLPPNIKFGSCLQSVIKRGKCVCKDDLDLLEDGLTPKECFRRLMGQRVTAIEFGHVGNAEEGHEAGEGQEEWRKSDENEAGHDGHAEEGGETGEGQGSEWRESDENEEEDDNNNKEEDDDNNSPDDDEEEEEEEEEGQGDKDEDKDEEEEEQEQEEHNRQRNEWEWVEAVNAEEAGRLEEAKEKKRKDADEAGAKEKKKKTAEKKKRKAVEEAGAKGKKKKLAEEKKKPAEEKKRKAAEEAEGAKEKKNKAEGKKDEKGKGKSKDMGRHEKGESKGNDEELSREKVKEVGFAKADDYLAYAKGLDEFKPLEVDLGTHANGEPVVHPSHNLREANVFEHFPDKPIVRARLALDELEKKFEEAEAEKAMAAKKSIASAARVAELKEQKKALLEELAKVTKKGRTAAKRVVELEEEVLGLKDEVIEKEGELEKAEEKVQEAEKKAGAAEKKAGEAETTFVDSADIMRREIGIHVEFVKNLAKEIPQVQNLYNEFRKNKKAARERIRLD</sequence>
<feature type="compositionally biased region" description="Basic and acidic residues" evidence="2">
    <location>
        <begin position="293"/>
        <end position="302"/>
    </location>
</feature>
<feature type="compositionally biased region" description="Basic and acidic residues" evidence="2">
    <location>
        <begin position="196"/>
        <end position="226"/>
    </location>
</feature>
<evidence type="ECO:0000313" key="4">
    <source>
        <dbReference type="Proteomes" id="UP000322245"/>
    </source>
</evidence>
<feature type="region of interest" description="Disordered" evidence="2">
    <location>
        <begin position="193"/>
        <end position="423"/>
    </location>
</feature>
<proteinExistence type="predicted"/>
<accession>A0A5D3ANC7</accession>
<dbReference type="EMBL" id="NIDF01000223">
    <property type="protein sequence ID" value="TYJ51530.1"/>
    <property type="molecule type" value="Genomic_DNA"/>
</dbReference>
<feature type="region of interest" description="Disordered" evidence="2">
    <location>
        <begin position="1"/>
        <end position="40"/>
    </location>
</feature>
<dbReference type="AlphaFoldDB" id="A0A5D3ANC7"/>
<name>A0A5D3ANC7_9TREE</name>
<reference evidence="3 4" key="1">
    <citation type="submission" date="2017-05" db="EMBL/GenBank/DDBJ databases">
        <title>The Genome Sequence of Tsuchiyaea wingfieldii DSM 27421.</title>
        <authorList>
            <person name="Cuomo C."/>
            <person name="Passer A."/>
            <person name="Billmyre B."/>
            <person name="Heitman J."/>
        </authorList>
    </citation>
    <scope>NUCLEOTIDE SEQUENCE [LARGE SCALE GENOMIC DNA]</scope>
    <source>
        <strain evidence="3 4">DSM 27421</strain>
    </source>
</reference>
<keyword evidence="1" id="KW-0175">Coiled coil</keyword>